<organism evidence="4 5">
    <name type="scientific">Halopseudomonas phragmitis</name>
    <dbReference type="NCBI Taxonomy" id="1931241"/>
    <lineage>
        <taxon>Bacteria</taxon>
        <taxon>Pseudomonadati</taxon>
        <taxon>Pseudomonadota</taxon>
        <taxon>Gammaproteobacteria</taxon>
        <taxon>Pseudomonadales</taxon>
        <taxon>Pseudomonadaceae</taxon>
        <taxon>Halopseudomonas</taxon>
    </lineage>
</organism>
<dbReference type="CDD" id="cd02968">
    <property type="entry name" value="SCO"/>
    <property type="match status" value="1"/>
</dbReference>
<dbReference type="Pfam" id="PF02630">
    <property type="entry name" value="SCO1-SenC"/>
    <property type="match status" value="1"/>
</dbReference>
<evidence type="ECO:0000256" key="1">
    <source>
        <dbReference type="ARBA" id="ARBA00010996"/>
    </source>
</evidence>
<proteinExistence type="inferred from homology"/>
<dbReference type="InterPro" id="IPR036249">
    <property type="entry name" value="Thioredoxin-like_sf"/>
</dbReference>
<sequence>MVIDRLEVDMKLGYPLRLLCALGLLGYASLSLAHSEHHHQPPASSEETAQGVRLVDRPLIDQHQRERRLPDDLLGDEPVVVGFVYTTCTTVCPVISAIMAKVRDRLASDGIDARLLSITVDPLRDTPQRMAEMASRYEAGEHWNWVTGAPDDIEAVLRGFRVYSTNVEEHQPVIMVGFKGHWLRFYGFADPLQIVAGVKRLQREPEAKLAVLPVGRWESQP</sequence>
<feature type="binding site" evidence="2">
    <location>
        <position position="92"/>
    </location>
    <ligand>
        <name>Cu cation</name>
        <dbReference type="ChEBI" id="CHEBI:23378"/>
    </ligand>
</feature>
<accession>A0A1V0B6G5</accession>
<gene>
    <name evidence="4" type="ORF">BVH74_12425</name>
</gene>
<evidence type="ECO:0000256" key="3">
    <source>
        <dbReference type="PIRSR" id="PIRSR603782-2"/>
    </source>
</evidence>
<feature type="binding site" evidence="2">
    <location>
        <position position="88"/>
    </location>
    <ligand>
        <name>Cu cation</name>
        <dbReference type="ChEBI" id="CHEBI:23378"/>
    </ligand>
</feature>
<dbReference type="KEGG" id="ppha:BVH74_12425"/>
<evidence type="ECO:0008006" key="6">
    <source>
        <dbReference type="Google" id="ProtNLM"/>
    </source>
</evidence>
<dbReference type="AlphaFoldDB" id="A0A1V0B6G5"/>
<dbReference type="EMBL" id="CP020100">
    <property type="protein sequence ID" value="AQZ95507.1"/>
    <property type="molecule type" value="Genomic_DNA"/>
</dbReference>
<evidence type="ECO:0000313" key="5">
    <source>
        <dbReference type="Proteomes" id="UP000243488"/>
    </source>
</evidence>
<dbReference type="Proteomes" id="UP000243488">
    <property type="component" value="Chromosome"/>
</dbReference>
<comment type="similarity">
    <text evidence="1">Belongs to the SCO1/2 family.</text>
</comment>
<dbReference type="PANTHER" id="PTHR12151:SF25">
    <property type="entry name" value="LINALOOL DEHYDRATASE_ISOMERASE DOMAIN-CONTAINING PROTEIN"/>
    <property type="match status" value="1"/>
</dbReference>
<reference evidence="4 5" key="1">
    <citation type="submission" date="2017-03" db="EMBL/GenBank/DDBJ databases">
        <title>Complete genome sequence of the novel DNRA strain Pseudomonas sp. S-6-2 isolated from Chinese polluted river sediment. Journal of Biotechnology.</title>
        <authorList>
            <person name="Li J."/>
            <person name="Xiang F."/>
            <person name="Wang L."/>
            <person name="Xi L."/>
            <person name="Liu J."/>
        </authorList>
    </citation>
    <scope>NUCLEOTIDE SEQUENCE [LARGE SCALE GENOMIC DNA]</scope>
    <source>
        <strain evidence="4 5">S-6-2</strain>
    </source>
</reference>
<dbReference type="GO" id="GO:0046872">
    <property type="term" value="F:metal ion binding"/>
    <property type="evidence" value="ECO:0007669"/>
    <property type="project" value="UniProtKB-KW"/>
</dbReference>
<evidence type="ECO:0000256" key="2">
    <source>
        <dbReference type="PIRSR" id="PIRSR603782-1"/>
    </source>
</evidence>
<keyword evidence="2" id="KW-0479">Metal-binding</keyword>
<dbReference type="Gene3D" id="3.40.30.10">
    <property type="entry name" value="Glutaredoxin"/>
    <property type="match status" value="1"/>
</dbReference>
<dbReference type="PANTHER" id="PTHR12151">
    <property type="entry name" value="ELECTRON TRANSPORT PROTIN SCO1/SENC FAMILY MEMBER"/>
    <property type="match status" value="1"/>
</dbReference>
<evidence type="ECO:0000313" key="4">
    <source>
        <dbReference type="EMBL" id="AQZ95507.1"/>
    </source>
</evidence>
<dbReference type="SUPFAM" id="SSF52833">
    <property type="entry name" value="Thioredoxin-like"/>
    <property type="match status" value="1"/>
</dbReference>
<keyword evidence="5" id="KW-1185">Reference proteome</keyword>
<dbReference type="STRING" id="1931241.BVH74_12425"/>
<protein>
    <recommendedName>
        <fullName evidence="6">SCO family protein</fullName>
    </recommendedName>
</protein>
<dbReference type="InterPro" id="IPR003782">
    <property type="entry name" value="SCO1/SenC"/>
</dbReference>
<name>A0A1V0B6G5_9GAMM</name>
<feature type="disulfide bond" description="Redox-active" evidence="3">
    <location>
        <begin position="88"/>
        <end position="92"/>
    </location>
</feature>
<keyword evidence="3" id="KW-1015">Disulfide bond</keyword>
<keyword evidence="2" id="KW-0186">Copper</keyword>